<proteinExistence type="predicted"/>
<reference evidence="1 2" key="1">
    <citation type="submission" date="2015-03" db="EMBL/GenBank/DDBJ databases">
        <authorList>
            <consortium name="Pathogen Informatics"/>
        </authorList>
    </citation>
    <scope>NUCLEOTIDE SEQUENCE [LARGE SCALE GENOMIC DNA]</scope>
    <source>
        <strain evidence="1 2">C09601061</strain>
    </source>
</reference>
<sequence>MRCAAQRIVVDRPLPGPDFVDLGADADHGLAEGVHFGQALALGGLHHERTGHRKTHRWCVKTIVCQPFCDIVDGDTGQLSDTAQVQDALVGDHAVLAGVQHRVILVKAARNVVSRRDRCQRCRPQSLSPHHPDVCPGDRKNRSRPIWCRRHRIALGQLGGEGVTWQKRCQVRPHRHRADAWATAAVRNAECLV</sequence>
<accession>A0A655CIU8</accession>
<evidence type="ECO:0000313" key="1">
    <source>
        <dbReference type="EMBL" id="CFR76657.1"/>
    </source>
</evidence>
<gene>
    <name evidence="1" type="ORF">ERS007657_01497</name>
</gene>
<dbReference type="Proteomes" id="UP000046680">
    <property type="component" value="Unassembled WGS sequence"/>
</dbReference>
<protein>
    <submittedName>
        <fullName evidence="1">Uncharacterized protein</fullName>
    </submittedName>
</protein>
<evidence type="ECO:0000313" key="2">
    <source>
        <dbReference type="Proteomes" id="UP000046680"/>
    </source>
</evidence>
<name>A0A655CIU8_MYCTX</name>
<organism evidence="1 2">
    <name type="scientific">Mycobacterium tuberculosis</name>
    <dbReference type="NCBI Taxonomy" id="1773"/>
    <lineage>
        <taxon>Bacteria</taxon>
        <taxon>Bacillati</taxon>
        <taxon>Actinomycetota</taxon>
        <taxon>Actinomycetes</taxon>
        <taxon>Mycobacteriales</taxon>
        <taxon>Mycobacteriaceae</taxon>
        <taxon>Mycobacterium</taxon>
        <taxon>Mycobacterium tuberculosis complex</taxon>
    </lineage>
</organism>
<dbReference type="AlphaFoldDB" id="A0A655CIU8"/>
<dbReference type="EMBL" id="CGCX01000466">
    <property type="protein sequence ID" value="CFR76657.1"/>
    <property type="molecule type" value="Genomic_DNA"/>
</dbReference>